<keyword evidence="4 8" id="KW-1003">Cell membrane</keyword>
<protein>
    <recommendedName>
        <fullName evidence="8">Probable membrane transporter protein</fullName>
    </recommendedName>
</protein>
<evidence type="ECO:0000256" key="8">
    <source>
        <dbReference type="RuleBase" id="RU363041"/>
    </source>
</evidence>
<evidence type="ECO:0000313" key="11">
    <source>
        <dbReference type="Proteomes" id="UP000182427"/>
    </source>
</evidence>
<feature type="transmembrane region" description="Helical" evidence="8">
    <location>
        <begin position="105"/>
        <end position="124"/>
    </location>
</feature>
<dbReference type="Proteomes" id="UP000182427">
    <property type="component" value="Chromosome I"/>
</dbReference>
<dbReference type="InterPro" id="IPR052017">
    <property type="entry name" value="TSUP"/>
</dbReference>
<keyword evidence="3" id="KW-0813">Transport</keyword>
<organism evidence="10 11">
    <name type="scientific">Terriglobus roseus</name>
    <dbReference type="NCBI Taxonomy" id="392734"/>
    <lineage>
        <taxon>Bacteria</taxon>
        <taxon>Pseudomonadati</taxon>
        <taxon>Acidobacteriota</taxon>
        <taxon>Terriglobia</taxon>
        <taxon>Terriglobales</taxon>
        <taxon>Acidobacteriaceae</taxon>
        <taxon>Terriglobus</taxon>
    </lineage>
</organism>
<dbReference type="AlphaFoldDB" id="A0A1G7QZQ1"/>
<dbReference type="GO" id="GO:0005886">
    <property type="term" value="C:plasma membrane"/>
    <property type="evidence" value="ECO:0007669"/>
    <property type="project" value="UniProtKB-SubCell"/>
</dbReference>
<reference evidence="11" key="1">
    <citation type="submission" date="2016-10" db="EMBL/GenBank/DDBJ databases">
        <authorList>
            <person name="Varghese N."/>
            <person name="Submissions S."/>
        </authorList>
    </citation>
    <scope>NUCLEOTIDE SEQUENCE [LARGE SCALE GENOMIC DNA]</scope>
    <source>
        <strain evidence="11">GAS232</strain>
    </source>
</reference>
<evidence type="ECO:0000256" key="3">
    <source>
        <dbReference type="ARBA" id="ARBA00022448"/>
    </source>
</evidence>
<dbReference type="Pfam" id="PF01925">
    <property type="entry name" value="TauE"/>
    <property type="match status" value="1"/>
</dbReference>
<keyword evidence="11" id="KW-1185">Reference proteome</keyword>
<dbReference type="OrthoDB" id="9807082at2"/>
<proteinExistence type="inferred from homology"/>
<dbReference type="EMBL" id="LT629690">
    <property type="protein sequence ID" value="SDG04001.1"/>
    <property type="molecule type" value="Genomic_DNA"/>
</dbReference>
<feature type="transmembrane region" description="Helical" evidence="8">
    <location>
        <begin position="144"/>
        <end position="174"/>
    </location>
</feature>
<accession>A0A1G7QZQ1</accession>
<evidence type="ECO:0000256" key="1">
    <source>
        <dbReference type="ARBA" id="ARBA00004651"/>
    </source>
</evidence>
<evidence type="ECO:0000256" key="7">
    <source>
        <dbReference type="ARBA" id="ARBA00023136"/>
    </source>
</evidence>
<keyword evidence="9" id="KW-0732">Signal</keyword>
<comment type="similarity">
    <text evidence="2 8">Belongs to the 4-toluene sulfonate uptake permease (TSUP) (TC 2.A.102) family.</text>
</comment>
<keyword evidence="5 8" id="KW-0812">Transmembrane</keyword>
<dbReference type="RefSeq" id="WP_083346753.1">
    <property type="nucleotide sequence ID" value="NZ_LT629690.1"/>
</dbReference>
<name>A0A1G7QZQ1_9BACT</name>
<keyword evidence="6 8" id="KW-1133">Transmembrane helix</keyword>
<evidence type="ECO:0000256" key="4">
    <source>
        <dbReference type="ARBA" id="ARBA00022475"/>
    </source>
</evidence>
<evidence type="ECO:0000313" key="10">
    <source>
        <dbReference type="EMBL" id="SDG04001.1"/>
    </source>
</evidence>
<evidence type="ECO:0000256" key="9">
    <source>
        <dbReference type="SAM" id="SignalP"/>
    </source>
</evidence>
<feature type="transmembrane region" description="Helical" evidence="8">
    <location>
        <begin position="238"/>
        <end position="256"/>
    </location>
</feature>
<evidence type="ECO:0000256" key="6">
    <source>
        <dbReference type="ARBA" id="ARBA00022989"/>
    </source>
</evidence>
<feature type="signal peptide" evidence="9">
    <location>
        <begin position="1"/>
        <end position="28"/>
    </location>
</feature>
<feature type="transmembrane region" description="Helical" evidence="8">
    <location>
        <begin position="209"/>
        <end position="231"/>
    </location>
</feature>
<sequence length="263" mass="28513">MPTMLSTHAHYILLVVASLAAGALNAAAAGGSFISFPAMLGVGIPPVQANATNTVAIWPGQLTSVLKLRNDLRRELLIVAFIASILGGVAGALILLWLPPQIFLYILPWMISSATLLFLFSGRISRWMRKETSQPHVHRPISSLLLFPLLLPVCIYIGYFGAGGGLMVMALLALLGVDNMHQLNGMKVLVACLSNFSAVITFIVERAVVWHYCFIAMIAAGIGGYIGAHYARKLPQRAMRILVIIVGFSVSGYFFYRTLHPAH</sequence>
<dbReference type="InterPro" id="IPR002781">
    <property type="entry name" value="TM_pro_TauE-like"/>
</dbReference>
<keyword evidence="7 8" id="KW-0472">Membrane</keyword>
<feature type="transmembrane region" description="Helical" evidence="8">
    <location>
        <begin position="76"/>
        <end position="98"/>
    </location>
</feature>
<feature type="chain" id="PRO_5009242499" description="Probable membrane transporter protein" evidence="9">
    <location>
        <begin position="29"/>
        <end position="263"/>
    </location>
</feature>
<gene>
    <name evidence="10" type="ORF">SAMN05444167_4066</name>
</gene>
<evidence type="ECO:0000256" key="5">
    <source>
        <dbReference type="ARBA" id="ARBA00022692"/>
    </source>
</evidence>
<dbReference type="PANTHER" id="PTHR30269">
    <property type="entry name" value="TRANSMEMBRANE PROTEIN YFCA"/>
    <property type="match status" value="1"/>
</dbReference>
<dbReference type="PANTHER" id="PTHR30269:SF0">
    <property type="entry name" value="MEMBRANE TRANSPORTER PROTEIN YFCA-RELATED"/>
    <property type="match status" value="1"/>
</dbReference>
<evidence type="ECO:0000256" key="2">
    <source>
        <dbReference type="ARBA" id="ARBA00009142"/>
    </source>
</evidence>
<comment type="subcellular location">
    <subcellularLocation>
        <location evidence="1 8">Cell membrane</location>
        <topology evidence="1 8">Multi-pass membrane protein</topology>
    </subcellularLocation>
</comment>